<accession>A0A0F9N9Y4</accession>
<evidence type="ECO:0000256" key="1">
    <source>
        <dbReference type="ARBA" id="ARBA00001946"/>
    </source>
</evidence>
<dbReference type="AlphaFoldDB" id="A0A0F9N9Y4"/>
<evidence type="ECO:0000256" key="6">
    <source>
        <dbReference type="ARBA" id="ARBA00022723"/>
    </source>
</evidence>
<evidence type="ECO:0000256" key="4">
    <source>
        <dbReference type="ARBA" id="ARBA00022630"/>
    </source>
</evidence>
<evidence type="ECO:0000256" key="9">
    <source>
        <dbReference type="ARBA" id="ARBA00031306"/>
    </source>
</evidence>
<dbReference type="EMBL" id="LAZR01008524">
    <property type="protein sequence ID" value="KKM78222.1"/>
    <property type="molecule type" value="Genomic_DNA"/>
</dbReference>
<proteinExistence type="predicted"/>
<gene>
    <name evidence="11" type="ORF">LCGC14_1362100</name>
</gene>
<keyword evidence="6" id="KW-0479">Metal-binding</keyword>
<keyword evidence="4" id="KW-0285">Flavoprotein</keyword>
<dbReference type="PANTHER" id="PTHR30040">
    <property type="entry name" value="THIAMINE BIOSYNTHESIS LIPOPROTEIN APBE"/>
    <property type="match status" value="1"/>
</dbReference>
<evidence type="ECO:0000256" key="10">
    <source>
        <dbReference type="ARBA" id="ARBA00048540"/>
    </source>
</evidence>
<comment type="catalytic activity">
    <reaction evidence="10">
        <text>L-threonyl-[protein] + FAD = FMN-L-threonyl-[protein] + AMP + H(+)</text>
        <dbReference type="Rhea" id="RHEA:36847"/>
        <dbReference type="Rhea" id="RHEA-COMP:11060"/>
        <dbReference type="Rhea" id="RHEA-COMP:11061"/>
        <dbReference type="ChEBI" id="CHEBI:15378"/>
        <dbReference type="ChEBI" id="CHEBI:30013"/>
        <dbReference type="ChEBI" id="CHEBI:57692"/>
        <dbReference type="ChEBI" id="CHEBI:74257"/>
        <dbReference type="ChEBI" id="CHEBI:456215"/>
        <dbReference type="EC" id="2.7.1.180"/>
    </reaction>
</comment>
<keyword evidence="8" id="KW-0460">Magnesium</keyword>
<dbReference type="InterPro" id="IPR024932">
    <property type="entry name" value="ApbE"/>
</dbReference>
<sequence>MQRVFSEIESLFSPGADDYSSPLVLDLFQRALKVYQDSNGCFDITVAPLSRVWGFFSKSYVVPAPEQIKSALKLIGMEKIEERNATLILMPDVGLDWGAIAKGFGIDLASKSLVRMGISNGFINAGGDLYCWGNNPSDQPWNIGLKHPRESGFLGILSISDLGAATTGDYQRYFVKNGFRYHHVFDPRTGYPAQGKQSVTVCGPETLICDALSTAVFVSQEPEIIMEKYPDYGAIIVDSDGSLSFLGKTYSFNPIE</sequence>
<name>A0A0F9N9Y4_9ZZZZ</name>
<dbReference type="Gene3D" id="3.10.520.10">
    <property type="entry name" value="ApbE-like domains"/>
    <property type="match status" value="1"/>
</dbReference>
<evidence type="ECO:0000256" key="2">
    <source>
        <dbReference type="ARBA" id="ARBA00011955"/>
    </source>
</evidence>
<comment type="caution">
    <text evidence="11">The sequence shown here is derived from an EMBL/GenBank/DDBJ whole genome shotgun (WGS) entry which is preliminary data.</text>
</comment>
<evidence type="ECO:0000256" key="7">
    <source>
        <dbReference type="ARBA" id="ARBA00022827"/>
    </source>
</evidence>
<dbReference type="InterPro" id="IPR003374">
    <property type="entry name" value="ApbE-like_sf"/>
</dbReference>
<evidence type="ECO:0000256" key="5">
    <source>
        <dbReference type="ARBA" id="ARBA00022679"/>
    </source>
</evidence>
<organism evidence="11">
    <name type="scientific">marine sediment metagenome</name>
    <dbReference type="NCBI Taxonomy" id="412755"/>
    <lineage>
        <taxon>unclassified sequences</taxon>
        <taxon>metagenomes</taxon>
        <taxon>ecological metagenomes</taxon>
    </lineage>
</organism>
<dbReference type="Pfam" id="PF02424">
    <property type="entry name" value="ApbE"/>
    <property type="match status" value="1"/>
</dbReference>
<dbReference type="PANTHER" id="PTHR30040:SF2">
    <property type="entry name" value="FAD:PROTEIN FMN TRANSFERASE"/>
    <property type="match status" value="1"/>
</dbReference>
<keyword evidence="5" id="KW-0808">Transferase</keyword>
<dbReference type="EC" id="2.7.1.180" evidence="2"/>
<reference evidence="11" key="1">
    <citation type="journal article" date="2015" name="Nature">
        <title>Complex archaea that bridge the gap between prokaryotes and eukaryotes.</title>
        <authorList>
            <person name="Spang A."/>
            <person name="Saw J.H."/>
            <person name="Jorgensen S.L."/>
            <person name="Zaremba-Niedzwiedzka K."/>
            <person name="Martijn J."/>
            <person name="Lind A.E."/>
            <person name="van Eijk R."/>
            <person name="Schleper C."/>
            <person name="Guy L."/>
            <person name="Ettema T.J."/>
        </authorList>
    </citation>
    <scope>NUCLEOTIDE SEQUENCE</scope>
</reference>
<dbReference type="SUPFAM" id="SSF143631">
    <property type="entry name" value="ApbE-like"/>
    <property type="match status" value="1"/>
</dbReference>
<keyword evidence="7" id="KW-0274">FAD</keyword>
<dbReference type="GO" id="GO:0046872">
    <property type="term" value="F:metal ion binding"/>
    <property type="evidence" value="ECO:0007669"/>
    <property type="project" value="UniProtKB-KW"/>
</dbReference>
<protein>
    <recommendedName>
        <fullName evidence="3">FAD:protein FMN transferase</fullName>
        <ecNumber evidence="2">2.7.1.180</ecNumber>
    </recommendedName>
    <alternativeName>
        <fullName evidence="9">Flavin transferase</fullName>
    </alternativeName>
</protein>
<evidence type="ECO:0000256" key="3">
    <source>
        <dbReference type="ARBA" id="ARBA00016337"/>
    </source>
</evidence>
<comment type="cofactor">
    <cofactor evidence="1">
        <name>Mg(2+)</name>
        <dbReference type="ChEBI" id="CHEBI:18420"/>
    </cofactor>
</comment>
<evidence type="ECO:0000256" key="8">
    <source>
        <dbReference type="ARBA" id="ARBA00022842"/>
    </source>
</evidence>
<dbReference type="GO" id="GO:0016740">
    <property type="term" value="F:transferase activity"/>
    <property type="evidence" value="ECO:0007669"/>
    <property type="project" value="UniProtKB-KW"/>
</dbReference>
<evidence type="ECO:0000313" key="11">
    <source>
        <dbReference type="EMBL" id="KKM78222.1"/>
    </source>
</evidence>